<evidence type="ECO:0000313" key="7">
    <source>
        <dbReference type="EMBL" id="SHE78492.1"/>
    </source>
</evidence>
<feature type="binding site" evidence="4">
    <location>
        <position position="336"/>
    </location>
    <ligand>
        <name>S-adenosyl-L-methionine</name>
        <dbReference type="ChEBI" id="CHEBI:59789"/>
    </ligand>
</feature>
<dbReference type="InterPro" id="IPR010280">
    <property type="entry name" value="U5_MeTrfase_fam"/>
</dbReference>
<evidence type="ECO:0000256" key="4">
    <source>
        <dbReference type="PROSITE-ProRule" id="PRU01024"/>
    </source>
</evidence>
<evidence type="ECO:0000256" key="3">
    <source>
        <dbReference type="ARBA" id="ARBA00022691"/>
    </source>
</evidence>
<dbReference type="SUPFAM" id="SSF53335">
    <property type="entry name" value="S-adenosyl-L-methionine-dependent methyltransferases"/>
    <property type="match status" value="1"/>
</dbReference>
<dbReference type="CDD" id="cd02440">
    <property type="entry name" value="AdoMet_MTases"/>
    <property type="match status" value="1"/>
</dbReference>
<keyword evidence="3 4" id="KW-0949">S-adenosyl-L-methionine</keyword>
<protein>
    <submittedName>
        <fullName evidence="7">23S rRNA (Uracil1939-C5)-methyltransferase</fullName>
    </submittedName>
</protein>
<dbReference type="PROSITE" id="PS01230">
    <property type="entry name" value="TRMA_1"/>
    <property type="match status" value="1"/>
</dbReference>
<dbReference type="InterPro" id="IPR030390">
    <property type="entry name" value="MeTrfase_TrmA_AS"/>
</dbReference>
<evidence type="ECO:0000259" key="6">
    <source>
        <dbReference type="PROSITE" id="PS50926"/>
    </source>
</evidence>
<dbReference type="Gene3D" id="3.40.50.150">
    <property type="entry name" value="Vaccinia Virus protein VP39"/>
    <property type="match status" value="1"/>
</dbReference>
<proteinExistence type="inferred from homology"/>
<dbReference type="InterPro" id="IPR012340">
    <property type="entry name" value="NA-bd_OB-fold"/>
</dbReference>
<dbReference type="InterPro" id="IPR030391">
    <property type="entry name" value="MeTrfase_TrmA_CS"/>
</dbReference>
<dbReference type="OrthoDB" id="9804590at2"/>
<dbReference type="PROSITE" id="PS01231">
    <property type="entry name" value="TRMA_2"/>
    <property type="match status" value="1"/>
</dbReference>
<dbReference type="Pfam" id="PF01938">
    <property type="entry name" value="TRAM"/>
    <property type="match status" value="1"/>
</dbReference>
<keyword evidence="2 4" id="KW-0808">Transferase</keyword>
<dbReference type="GO" id="GO:0070475">
    <property type="term" value="P:rRNA base methylation"/>
    <property type="evidence" value="ECO:0007669"/>
    <property type="project" value="TreeGrafter"/>
</dbReference>
<comment type="similarity">
    <text evidence="4">Belongs to the class I-like SAM-binding methyltransferase superfamily. RNA M5U methyltransferase family.</text>
</comment>
<dbReference type="PROSITE" id="PS50926">
    <property type="entry name" value="TRAM"/>
    <property type="match status" value="1"/>
</dbReference>
<dbReference type="Gene3D" id="2.40.50.140">
    <property type="entry name" value="Nucleic acid-binding proteins"/>
    <property type="match status" value="1"/>
</dbReference>
<dbReference type="Pfam" id="PF05958">
    <property type="entry name" value="tRNA_U5-meth_tr"/>
    <property type="match status" value="1"/>
</dbReference>
<dbReference type="RefSeq" id="WP_073270164.1">
    <property type="nucleotide sequence ID" value="NZ_FQTU01000007.1"/>
</dbReference>
<dbReference type="FunFam" id="2.40.50.140:FF:000097">
    <property type="entry name" value="23S rRNA (uracil(1939)-C(5))-methyltransferase RlmD"/>
    <property type="match status" value="1"/>
</dbReference>
<dbReference type="GO" id="GO:0070041">
    <property type="term" value="F:rRNA (uridine-C5-)-methyltransferase activity"/>
    <property type="evidence" value="ECO:0007669"/>
    <property type="project" value="UniProtKB-ARBA"/>
</dbReference>
<dbReference type="PANTHER" id="PTHR11061:SF30">
    <property type="entry name" value="TRNA (URACIL(54)-C(5))-METHYLTRANSFERASE"/>
    <property type="match status" value="1"/>
</dbReference>
<dbReference type="STRING" id="1120975.SAMN02746064_01181"/>
<organism evidence="7 8">
    <name type="scientific">Alkalibacter saccharofermentans DSM 14828</name>
    <dbReference type="NCBI Taxonomy" id="1120975"/>
    <lineage>
        <taxon>Bacteria</taxon>
        <taxon>Bacillati</taxon>
        <taxon>Bacillota</taxon>
        <taxon>Clostridia</taxon>
        <taxon>Eubacteriales</taxon>
        <taxon>Eubacteriaceae</taxon>
        <taxon>Alkalibacter</taxon>
    </lineage>
</organism>
<evidence type="ECO:0000313" key="8">
    <source>
        <dbReference type="Proteomes" id="UP000184251"/>
    </source>
</evidence>
<keyword evidence="1 4" id="KW-0489">Methyltransferase</keyword>
<dbReference type="PANTHER" id="PTHR11061">
    <property type="entry name" value="RNA M5U METHYLTRANSFERASE"/>
    <property type="match status" value="1"/>
</dbReference>
<keyword evidence="8" id="KW-1185">Reference proteome</keyword>
<evidence type="ECO:0000256" key="2">
    <source>
        <dbReference type="ARBA" id="ARBA00022679"/>
    </source>
</evidence>
<dbReference type="EMBL" id="FQTU01000007">
    <property type="protein sequence ID" value="SHE78492.1"/>
    <property type="molecule type" value="Genomic_DNA"/>
</dbReference>
<dbReference type="InterPro" id="IPR029063">
    <property type="entry name" value="SAM-dependent_MTases_sf"/>
</dbReference>
<name>A0A1M4WC02_9FIRM</name>
<dbReference type="AlphaFoldDB" id="A0A1M4WC02"/>
<gene>
    <name evidence="7" type="ORF">SAMN02746064_01181</name>
</gene>
<dbReference type="Gene3D" id="2.40.50.1070">
    <property type="match status" value="1"/>
</dbReference>
<feature type="active site" description="Nucleophile" evidence="4">
    <location>
        <position position="411"/>
    </location>
</feature>
<accession>A0A1M4WC02</accession>
<dbReference type="Proteomes" id="UP000184251">
    <property type="component" value="Unassembled WGS sequence"/>
</dbReference>
<feature type="binding site" evidence="4">
    <location>
        <position position="384"/>
    </location>
    <ligand>
        <name>S-adenosyl-L-methionine</name>
        <dbReference type="ChEBI" id="CHEBI:59789"/>
    </ligand>
</feature>
<dbReference type="SUPFAM" id="SSF50249">
    <property type="entry name" value="Nucleic acid-binding proteins"/>
    <property type="match status" value="1"/>
</dbReference>
<evidence type="ECO:0000256" key="1">
    <source>
        <dbReference type="ARBA" id="ARBA00022603"/>
    </source>
</evidence>
<dbReference type="FunFam" id="3.40.50.150:FF:000009">
    <property type="entry name" value="23S rRNA (Uracil(1939)-C(5))-methyltransferase RlmD"/>
    <property type="match status" value="1"/>
</dbReference>
<evidence type="ECO:0000256" key="5">
    <source>
        <dbReference type="PROSITE-ProRule" id="PRU10015"/>
    </source>
</evidence>
<feature type="binding site" evidence="4">
    <location>
        <position position="315"/>
    </location>
    <ligand>
        <name>S-adenosyl-L-methionine</name>
        <dbReference type="ChEBI" id="CHEBI:59789"/>
    </ligand>
</feature>
<dbReference type="FunFam" id="2.40.50.1070:FF:000003">
    <property type="entry name" value="23S rRNA (Uracil-5-)-methyltransferase RumA"/>
    <property type="match status" value="1"/>
</dbReference>
<feature type="active site" evidence="5">
    <location>
        <position position="411"/>
    </location>
</feature>
<dbReference type="NCBIfam" id="TIGR00479">
    <property type="entry name" value="rumA"/>
    <property type="match status" value="1"/>
</dbReference>
<feature type="binding site" evidence="4">
    <location>
        <position position="286"/>
    </location>
    <ligand>
        <name>S-adenosyl-L-methionine</name>
        <dbReference type="ChEBI" id="CHEBI:59789"/>
    </ligand>
</feature>
<dbReference type="InterPro" id="IPR002792">
    <property type="entry name" value="TRAM_dom"/>
</dbReference>
<sequence>MNKGSYKKNQIVNLNIEDLTSTGEGIGKIDGYAVFVDGCLPGDYIKARLKTIKKTYAIGELEMFHKSSKERVEPPCLYFDECGGCQIQNLNYTKQLELKKKIVLDAMTRIGGFDESDIRIFETIGMEEPYGYRNKAQYKVSVSKKIGFYKKRSHHIIPLEKCLIQKDDGAETLKVLNAVITKFGLSVYDENTGKGVLKGIVERISGLNGEIMIILVINADNLENDKKIAEFIMQNIPDVKSIYININKGRSNRVMGYENKLVYGKEKLTDAIGNVAFEISPLSFFQINSEMTKVIYDKVAEYSALKGTETVFDLYCGMGTIGLFLAKAAKEVYGIEIIRDAIEDAQINSKLNKVDNALFIQGKAEEKIYELLDEGKRAEVYVLDPPRKGCDEKLLEVIKKTLPAKIVYVSCNPSTLARDLKILSGEYKIEKVQPIDNFPHSMHVETVTLLVRK</sequence>
<feature type="domain" description="TRAM" evidence="6">
    <location>
        <begin position="5"/>
        <end position="63"/>
    </location>
</feature>
<reference evidence="7 8" key="1">
    <citation type="submission" date="2016-11" db="EMBL/GenBank/DDBJ databases">
        <authorList>
            <person name="Jaros S."/>
            <person name="Januszkiewicz K."/>
            <person name="Wedrychowicz H."/>
        </authorList>
    </citation>
    <scope>NUCLEOTIDE SEQUENCE [LARGE SCALE GENOMIC DNA]</scope>
    <source>
        <strain evidence="7 8">DSM 14828</strain>
    </source>
</reference>
<dbReference type="PROSITE" id="PS51687">
    <property type="entry name" value="SAM_MT_RNA_M5U"/>
    <property type="match status" value="1"/>
</dbReference>